<evidence type="ECO:0008006" key="4">
    <source>
        <dbReference type="Google" id="ProtNLM"/>
    </source>
</evidence>
<gene>
    <name evidence="2" type="ORF">B7463_g7892</name>
</gene>
<comment type="caution">
    <text evidence="2">The sequence shown here is derived from an EMBL/GenBank/DDBJ whole genome shotgun (WGS) entry which is preliminary data.</text>
</comment>
<sequence>MAPLQLEFEVADPAASFTAINTVDIQEDAASDGSTMTDLSQLSLGNENPVTPSKKGKKAVKKEGVTNGDDKMATPTSKTKRTPKGKATGKAKVKVEGNNTPDPATPGGEGVATSGKRRGSKAVDGETPTKKVRKPAAVKDKLPESQAEFSEGDRLLIAMKKENKPWPEIQDAWTNVTGIVPGKDVLRKRYAKLLAVAQDWKEGDAQKLAIAKQQVEETLTATFKKMEREKWADIAKVMIAAGADEYKPAAVEKKWDTLVKQKLVDAAGNYAGADAYAVNGGNSMAVDVKHDPEDEEGDMGDSMSS</sequence>
<keyword evidence="3" id="KW-1185">Reference proteome</keyword>
<feature type="compositionally biased region" description="Basic residues" evidence="1">
    <location>
        <begin position="78"/>
        <end position="92"/>
    </location>
</feature>
<dbReference type="Proteomes" id="UP000258309">
    <property type="component" value="Unassembled WGS sequence"/>
</dbReference>
<dbReference type="EMBL" id="NCSJ02000163">
    <property type="protein sequence ID" value="RFU28466.1"/>
    <property type="molecule type" value="Genomic_DNA"/>
</dbReference>
<dbReference type="OMA" id="FENEKWC"/>
<feature type="non-terminal residue" evidence="2">
    <location>
        <position position="305"/>
    </location>
</feature>
<dbReference type="AlphaFoldDB" id="A0A3E2H500"/>
<protein>
    <recommendedName>
        <fullName evidence="4">Myb-like domain-containing protein</fullName>
    </recommendedName>
</protein>
<feature type="region of interest" description="Disordered" evidence="1">
    <location>
        <begin position="31"/>
        <end position="147"/>
    </location>
</feature>
<evidence type="ECO:0000313" key="2">
    <source>
        <dbReference type="EMBL" id="RFU28466.1"/>
    </source>
</evidence>
<feature type="compositionally biased region" description="Basic and acidic residues" evidence="1">
    <location>
        <begin position="61"/>
        <end position="72"/>
    </location>
</feature>
<feature type="compositionally biased region" description="Polar residues" evidence="1">
    <location>
        <begin position="32"/>
        <end position="51"/>
    </location>
</feature>
<dbReference type="OrthoDB" id="5375264at2759"/>
<reference evidence="2 3" key="1">
    <citation type="submission" date="2018-05" db="EMBL/GenBank/DDBJ databases">
        <title>Draft genome sequence of Scytalidium lignicola DSM 105466, a ubiquitous saprotrophic fungus.</title>
        <authorList>
            <person name="Buettner E."/>
            <person name="Gebauer A.M."/>
            <person name="Hofrichter M."/>
            <person name="Liers C."/>
            <person name="Kellner H."/>
        </authorList>
    </citation>
    <scope>NUCLEOTIDE SEQUENCE [LARGE SCALE GENOMIC DNA]</scope>
    <source>
        <strain evidence="2 3">DSM 105466</strain>
    </source>
</reference>
<feature type="region of interest" description="Disordered" evidence="1">
    <location>
        <begin position="284"/>
        <end position="305"/>
    </location>
</feature>
<accession>A0A3E2H500</accession>
<evidence type="ECO:0000256" key="1">
    <source>
        <dbReference type="SAM" id="MobiDB-lite"/>
    </source>
</evidence>
<organism evidence="2 3">
    <name type="scientific">Scytalidium lignicola</name>
    <name type="common">Hyphomycete</name>
    <dbReference type="NCBI Taxonomy" id="5539"/>
    <lineage>
        <taxon>Eukaryota</taxon>
        <taxon>Fungi</taxon>
        <taxon>Dikarya</taxon>
        <taxon>Ascomycota</taxon>
        <taxon>Pezizomycotina</taxon>
        <taxon>Leotiomycetes</taxon>
        <taxon>Leotiomycetes incertae sedis</taxon>
        <taxon>Scytalidium</taxon>
    </lineage>
</organism>
<proteinExistence type="predicted"/>
<feature type="non-terminal residue" evidence="2">
    <location>
        <position position="1"/>
    </location>
</feature>
<evidence type="ECO:0000313" key="3">
    <source>
        <dbReference type="Proteomes" id="UP000258309"/>
    </source>
</evidence>
<name>A0A3E2H500_SCYLI</name>